<organism evidence="1 2">
    <name type="scientific">Pelagicoccus mobilis</name>
    <dbReference type="NCBI Taxonomy" id="415221"/>
    <lineage>
        <taxon>Bacteria</taxon>
        <taxon>Pseudomonadati</taxon>
        <taxon>Verrucomicrobiota</taxon>
        <taxon>Opitutia</taxon>
        <taxon>Puniceicoccales</taxon>
        <taxon>Pelagicoccaceae</taxon>
        <taxon>Pelagicoccus</taxon>
    </lineage>
</organism>
<dbReference type="InterPro" id="IPR013785">
    <property type="entry name" value="Aldolase_TIM"/>
</dbReference>
<protein>
    <submittedName>
        <fullName evidence="1">Uncharacterized protein</fullName>
    </submittedName>
</protein>
<proteinExistence type="predicted"/>
<dbReference type="EMBL" id="JAENIL010000005">
    <property type="protein sequence ID" value="MBK1875899.1"/>
    <property type="molecule type" value="Genomic_DNA"/>
</dbReference>
<dbReference type="SUPFAM" id="SSF51569">
    <property type="entry name" value="Aldolase"/>
    <property type="match status" value="1"/>
</dbReference>
<keyword evidence="2" id="KW-1185">Reference proteome</keyword>
<reference evidence="1" key="1">
    <citation type="submission" date="2021-01" db="EMBL/GenBank/DDBJ databases">
        <title>Modified the classification status of verrucomicrobia.</title>
        <authorList>
            <person name="Feng X."/>
        </authorList>
    </citation>
    <scope>NUCLEOTIDE SEQUENCE</scope>
    <source>
        <strain evidence="1">KCTC 13126</strain>
    </source>
</reference>
<evidence type="ECO:0000313" key="2">
    <source>
        <dbReference type="Proteomes" id="UP000617628"/>
    </source>
</evidence>
<dbReference type="RefSeq" id="WP_200354116.1">
    <property type="nucleotide sequence ID" value="NZ_JAENIL010000005.1"/>
</dbReference>
<gene>
    <name evidence="1" type="ORF">JIN87_03405</name>
</gene>
<name>A0A934VPV5_9BACT</name>
<dbReference type="Proteomes" id="UP000617628">
    <property type="component" value="Unassembled WGS sequence"/>
</dbReference>
<sequence>MKTLDKKLEILRKNPGANEFIIADAKDADMAWGIACPGAPYPSNGDGRFYSMNEFMDQMREMTASGLIDIMLASNSVMSRLAHDEKLFVDSPVTPAIRANDTSDVWISRVANYRNKPSIPFRSADINEAQYGSLTAEPDGDPKVNLGLYSMTFNNDLDADYRSLVEFKAFREDAAKAGFDYFLEVFAPNVEDCGIPAEDVPSFVNDALVRSLAGVGRAHWPKFLKIPYFGPKAMEELANYDSDLIVGILGGGTGTTYDAFKQLTEAKKYGARVALYGRKIKDAEHPITFVGYLRALSEDKLTAEEAVKAYHGDLDKLGIPPKRDLEKDMELTDPGLSYAS</sequence>
<evidence type="ECO:0000313" key="1">
    <source>
        <dbReference type="EMBL" id="MBK1875899.1"/>
    </source>
</evidence>
<dbReference type="Gene3D" id="3.20.20.70">
    <property type="entry name" value="Aldolase class I"/>
    <property type="match status" value="1"/>
</dbReference>
<accession>A0A934VPV5</accession>
<comment type="caution">
    <text evidence="1">The sequence shown here is derived from an EMBL/GenBank/DDBJ whole genome shotgun (WGS) entry which is preliminary data.</text>
</comment>
<dbReference type="AlphaFoldDB" id="A0A934VPV5"/>